<accession>H8Z1X9</accession>
<reference evidence="2 3" key="2">
    <citation type="submission" date="2011-11" db="EMBL/GenBank/DDBJ databases">
        <authorList>
            <consortium name="US DOE Joint Genome Institute"/>
            <person name="Lucas S."/>
            <person name="Han J."/>
            <person name="Lapidus A."/>
            <person name="Cheng J.-F."/>
            <person name="Goodwin L."/>
            <person name="Pitluck S."/>
            <person name="Peters L."/>
            <person name="Ovchinnikova G."/>
            <person name="Zhang X."/>
            <person name="Detter J.C."/>
            <person name="Han C."/>
            <person name="Tapia R."/>
            <person name="Land M."/>
            <person name="Hauser L."/>
            <person name="Kyrpides N."/>
            <person name="Ivanova N."/>
            <person name="Pagani I."/>
            <person name="Vogl K."/>
            <person name="Liu Z."/>
            <person name="Overmann J."/>
            <person name="Frigaard N.-U."/>
            <person name="Bryant D."/>
            <person name="Woyke T."/>
        </authorList>
    </citation>
    <scope>NUCLEOTIDE SEQUENCE [LARGE SCALE GENOMIC DNA]</scope>
    <source>
        <strain evidence="2 3">970</strain>
    </source>
</reference>
<dbReference type="STRING" id="631362.Thi970DRAFT_02881"/>
<reference evidence="3" key="1">
    <citation type="submission" date="2011-06" db="EMBL/GenBank/DDBJ databases">
        <authorList>
            <consortium name="US DOE Joint Genome Institute (JGI-PGF)"/>
            <person name="Lucas S."/>
            <person name="Han J."/>
            <person name="Lapidus A."/>
            <person name="Cheng J.-F."/>
            <person name="Goodwin L."/>
            <person name="Pitluck S."/>
            <person name="Peters L."/>
            <person name="Land M.L."/>
            <person name="Hauser L."/>
            <person name="Vogl K."/>
            <person name="Liu Z."/>
            <person name="Overmann J."/>
            <person name="Frigaard N.-U."/>
            <person name="Bryant D.A."/>
            <person name="Woyke T.J."/>
        </authorList>
    </citation>
    <scope>NUCLEOTIDE SEQUENCE [LARGE SCALE GENOMIC DNA]</scope>
    <source>
        <strain evidence="3">970</strain>
    </source>
</reference>
<dbReference type="HOGENOM" id="CLU_040642_0_0_6"/>
<dbReference type="Proteomes" id="UP000002964">
    <property type="component" value="Unassembled WGS sequence"/>
</dbReference>
<keyword evidence="2" id="KW-0808">Transferase</keyword>
<dbReference type="GO" id="GO:0016740">
    <property type="term" value="F:transferase activity"/>
    <property type="evidence" value="ECO:0007669"/>
    <property type="project" value="UniProtKB-KW"/>
</dbReference>
<proteinExistence type="predicted"/>
<dbReference type="OrthoDB" id="9814110at2"/>
<gene>
    <name evidence="2" type="ORF">Thi970DRAFT_02881</name>
</gene>
<feature type="domain" description="Aminoglycoside phosphotransferase" evidence="1">
    <location>
        <begin position="230"/>
        <end position="435"/>
    </location>
</feature>
<dbReference type="RefSeq" id="WP_009149540.1">
    <property type="nucleotide sequence ID" value="NZ_CP121471.1"/>
</dbReference>
<dbReference type="EMBL" id="JH603169">
    <property type="protein sequence ID" value="EIC22607.1"/>
    <property type="molecule type" value="Genomic_DNA"/>
</dbReference>
<name>H8Z1X9_9GAMM</name>
<dbReference type="AlphaFoldDB" id="H8Z1X9"/>
<dbReference type="SUPFAM" id="SSF56112">
    <property type="entry name" value="Protein kinase-like (PK-like)"/>
    <property type="match status" value="1"/>
</dbReference>
<protein>
    <submittedName>
        <fullName evidence="2">Phosphotransferase family protein</fullName>
    </submittedName>
</protein>
<dbReference type="InterPro" id="IPR011009">
    <property type="entry name" value="Kinase-like_dom_sf"/>
</dbReference>
<dbReference type="eggNOG" id="COG1208">
    <property type="taxonomic scope" value="Bacteria"/>
</dbReference>
<dbReference type="Pfam" id="PF01636">
    <property type="entry name" value="APH"/>
    <property type="match status" value="1"/>
</dbReference>
<keyword evidence="3" id="KW-1185">Reference proteome</keyword>
<dbReference type="InterPro" id="IPR002575">
    <property type="entry name" value="Aminoglycoside_PTrfase"/>
</dbReference>
<evidence type="ECO:0000313" key="2">
    <source>
        <dbReference type="EMBL" id="EIC22607.1"/>
    </source>
</evidence>
<evidence type="ECO:0000313" key="3">
    <source>
        <dbReference type="Proteomes" id="UP000002964"/>
    </source>
</evidence>
<organism evidence="2 3">
    <name type="scientific">Thiorhodovibrio frisius</name>
    <dbReference type="NCBI Taxonomy" id="631362"/>
    <lineage>
        <taxon>Bacteria</taxon>
        <taxon>Pseudomonadati</taxon>
        <taxon>Pseudomonadota</taxon>
        <taxon>Gammaproteobacteria</taxon>
        <taxon>Chromatiales</taxon>
        <taxon>Chromatiaceae</taxon>
        <taxon>Thiorhodovibrio</taxon>
    </lineage>
</organism>
<sequence>MSSAYIDNEMRSEFGFIPPTFLPTGSGCLYELQFAGFPLDTPKFLTLPIDFYPPDVDAQRFKKLGINLLFLPKECSVLESLVRAIEEIRPGGPLHVMFGDTLVSLDVEQRRLVDAGAIKVARTSHDWMYVDTEGPVFSEQPSALGRSNFVSCGYYSLSDPQGFAALARGLSLDAAFNAYARDMSLKCFEPELWLDFGHVSLFYQSKKKLLVARAFNSVTVEDNVLSKFSADTRKIRAEANWYCALPANLALHCPRFMGETSRDGSAGYSLEYMYLPTLSDLFTLGRLPPRNWLRIFSSVAEFLHHCQQHRPERSMPEAQPEFAATFFEDLVRRKSIERLEQFVDQFQIPPYTSFTVNGTVFPPLHIVLAETLAEIDMTKAEDISYWHGDLFFGNMFYDIRSERVVCVDPRGLVGGDYSVWGDIRYDLAKLAHSVYGGYDSIIGNRYRLQKGDGATLDFHIDELQNLDEIRELFERLILDEFGLPRKQALAFCTMLFLSMLPLHSDDGARQYALLATGLLCYQRWSDS</sequence>
<evidence type="ECO:0000259" key="1">
    <source>
        <dbReference type="Pfam" id="PF01636"/>
    </source>
</evidence>